<dbReference type="Pfam" id="PF13472">
    <property type="entry name" value="Lipase_GDSL_2"/>
    <property type="match status" value="1"/>
</dbReference>
<keyword evidence="4" id="KW-1185">Reference proteome</keyword>
<organism evidence="3 4">
    <name type="scientific">Hoylesella oralis ATCC 33269</name>
    <dbReference type="NCBI Taxonomy" id="873533"/>
    <lineage>
        <taxon>Bacteria</taxon>
        <taxon>Pseudomonadati</taxon>
        <taxon>Bacteroidota</taxon>
        <taxon>Bacteroidia</taxon>
        <taxon>Bacteroidales</taxon>
        <taxon>Prevotellaceae</taxon>
        <taxon>Hoylesella</taxon>
    </lineage>
</organism>
<feature type="chain" id="PRO_5003223861" evidence="1">
    <location>
        <begin position="19"/>
        <end position="401"/>
    </location>
</feature>
<dbReference type="GO" id="GO:0016788">
    <property type="term" value="F:hydrolase activity, acting on ester bonds"/>
    <property type="evidence" value="ECO:0007669"/>
    <property type="project" value="UniProtKB-ARBA"/>
</dbReference>
<dbReference type="Gene3D" id="3.40.50.1110">
    <property type="entry name" value="SGNH hydrolase"/>
    <property type="match status" value="1"/>
</dbReference>
<feature type="signal peptide" evidence="1">
    <location>
        <begin position="1"/>
        <end position="18"/>
    </location>
</feature>
<dbReference type="InterPro" id="IPR013830">
    <property type="entry name" value="SGNH_hydro"/>
</dbReference>
<dbReference type="PANTHER" id="PTHR43784:SF2">
    <property type="entry name" value="GDSL-LIKE LIPASE_ACYLHYDROLASE, PUTATIVE (AFU_ORTHOLOGUE AFUA_2G00820)-RELATED"/>
    <property type="match status" value="1"/>
</dbReference>
<feature type="domain" description="SGNH hydrolase-type esterase" evidence="2">
    <location>
        <begin position="205"/>
        <end position="388"/>
    </location>
</feature>
<comment type="caution">
    <text evidence="3">The sequence shown here is derived from an EMBL/GenBank/DDBJ whole genome shotgun (WGS) entry which is preliminary data.</text>
</comment>
<dbReference type="PANTHER" id="PTHR43784">
    <property type="entry name" value="GDSL-LIKE LIPASE/ACYLHYDROLASE, PUTATIVE (AFU_ORTHOLOGUE AFUA_2G00820)-RELATED"/>
    <property type="match status" value="1"/>
</dbReference>
<proteinExistence type="predicted"/>
<dbReference type="InterPro" id="IPR036514">
    <property type="entry name" value="SGNH_hydro_sf"/>
</dbReference>
<evidence type="ECO:0000313" key="3">
    <source>
        <dbReference type="EMBL" id="EFZ38246.1"/>
    </source>
</evidence>
<dbReference type="eggNOG" id="COG2755">
    <property type="taxonomic scope" value="Bacteria"/>
</dbReference>
<evidence type="ECO:0000313" key="4">
    <source>
        <dbReference type="Proteomes" id="UP000005580"/>
    </source>
</evidence>
<keyword evidence="1" id="KW-0732">Signal</keyword>
<dbReference type="RefSeq" id="WP_004369325.1">
    <property type="nucleotide sequence ID" value="NZ_GL833119.1"/>
</dbReference>
<gene>
    <name evidence="3" type="ORF">HMPREF0663_10615</name>
</gene>
<dbReference type="STRING" id="28134.SAMN05444288_0259"/>
<reference evidence="3" key="1">
    <citation type="submission" date="2011-01" db="EMBL/GenBank/DDBJ databases">
        <authorList>
            <person name="Muzny D."/>
            <person name="Qin X."/>
            <person name="Buhay C."/>
            <person name="Dugan-Rocha S."/>
            <person name="Ding Y."/>
            <person name="Chen G."/>
            <person name="Hawes A."/>
            <person name="Holder M."/>
            <person name="Jhangiani S."/>
            <person name="Johnson A."/>
            <person name="Khan Z."/>
            <person name="Li Z."/>
            <person name="Liu W."/>
            <person name="Liu X."/>
            <person name="Perez L."/>
            <person name="Shen H."/>
            <person name="Wang Q."/>
            <person name="Watt J."/>
            <person name="Xi L."/>
            <person name="Xin Y."/>
            <person name="Zhou J."/>
            <person name="Deng J."/>
            <person name="Jiang H."/>
            <person name="Liu Y."/>
            <person name="Qu J."/>
            <person name="Song X.-Z."/>
            <person name="Zhang L."/>
            <person name="Villasana D."/>
            <person name="Johnson A."/>
            <person name="Liu J."/>
            <person name="Liyanage D."/>
            <person name="Lorensuhewa L."/>
            <person name="Robinson T."/>
            <person name="Song A."/>
            <person name="Song B.-B."/>
            <person name="Dinh H."/>
            <person name="Thornton R."/>
            <person name="Coyle M."/>
            <person name="Francisco L."/>
            <person name="Jackson L."/>
            <person name="Javaid M."/>
            <person name="Korchina V."/>
            <person name="Kovar C."/>
            <person name="Mata R."/>
            <person name="Mathew T."/>
            <person name="Ngo R."/>
            <person name="Nguyen L."/>
            <person name="Nguyen N."/>
            <person name="Okwuonu G."/>
            <person name="Ongeri F."/>
            <person name="Pham C."/>
            <person name="Simmons D."/>
            <person name="Wilczek-Boney K."/>
            <person name="Hale W."/>
            <person name="Jakkamsetti A."/>
            <person name="Pham P."/>
            <person name="Ruth R."/>
            <person name="San Lucas F."/>
            <person name="Warren J."/>
            <person name="Zhang J."/>
            <person name="Zhao Z."/>
            <person name="Zhou C."/>
            <person name="Zhu D."/>
            <person name="Lee S."/>
            <person name="Bess C."/>
            <person name="Blankenburg K."/>
            <person name="Forbes L."/>
            <person name="Fu Q."/>
            <person name="Gubbala S."/>
            <person name="Hirani K."/>
            <person name="Jayaseelan J.C."/>
            <person name="Lara F."/>
            <person name="Munidasa M."/>
            <person name="Palculict T."/>
            <person name="Patil S."/>
            <person name="Pu L.-L."/>
            <person name="Saada N."/>
            <person name="Tang L."/>
            <person name="Weissenberger G."/>
            <person name="Zhu Y."/>
            <person name="Hemphill L."/>
            <person name="Shang Y."/>
            <person name="Youmans B."/>
            <person name="Ayvaz T."/>
            <person name="Ross M."/>
            <person name="Santibanez J."/>
            <person name="Aqrawi P."/>
            <person name="Gross S."/>
            <person name="Joshi V."/>
            <person name="Fowler G."/>
            <person name="Nazareth L."/>
            <person name="Reid J."/>
            <person name="Worley K."/>
            <person name="Petrosino J."/>
            <person name="Highlander S."/>
            <person name="Gibbs R."/>
        </authorList>
    </citation>
    <scope>NUCLEOTIDE SEQUENCE [LARGE SCALE GENOMIC DNA]</scope>
    <source>
        <strain evidence="3">ATCC 33269</strain>
    </source>
</reference>
<dbReference type="HOGENOM" id="CLU_029872_0_0_10"/>
<evidence type="ECO:0000256" key="1">
    <source>
        <dbReference type="SAM" id="SignalP"/>
    </source>
</evidence>
<dbReference type="InterPro" id="IPR053140">
    <property type="entry name" value="GDSL_Rv0518-like"/>
</dbReference>
<sequence length="401" mass="45499">MKKIVCILLLLCSLGIQAQEPLHPNGENIYDHWVGTWACAPQPVVKSYMPFNNEMTNRSVRQVVKVSIGGDVVRLHLSNEYSTEPVEIRSVYISASADSFAIEPKTTEYLRFGGHQRVTIEPRKTVVSDPLRFHLKPLQRIAVTINYKVAPKEPTVHMGSRTTSYILKGNSGPRTDFEKAFREDHWFNISAIDVYNVNADAVAIIGNSITDGKNSTTNRQDRWPDVMSEELYRKGHGRGVLNLGIGDNRVLTVGLGAPAMERFDRDILQQCGIKEVIVFEGINDLGTSKDAKNTARRLIEQYAIMIRKAHEHHLKIYGGTIMPMKGSAYFTEEHEEGRQIVNEWIRNSKEFDGILDFDELMRSTEDRCSLRKEWQSDWLHPNAEGYAVMGRYAAEFLLSAK</sequence>
<protein>
    <submittedName>
        <fullName evidence="3">GDSL-like protein</fullName>
    </submittedName>
</protein>
<dbReference type="Proteomes" id="UP000005580">
    <property type="component" value="Unassembled WGS sequence"/>
</dbReference>
<accession>E7RNB5</accession>
<evidence type="ECO:0000259" key="2">
    <source>
        <dbReference type="Pfam" id="PF13472"/>
    </source>
</evidence>
<dbReference type="AlphaFoldDB" id="E7RNB5"/>
<dbReference type="EMBL" id="AEPE02000002">
    <property type="protein sequence ID" value="EFZ38246.1"/>
    <property type="molecule type" value="Genomic_DNA"/>
</dbReference>
<dbReference type="SUPFAM" id="SSF52266">
    <property type="entry name" value="SGNH hydrolase"/>
    <property type="match status" value="1"/>
</dbReference>
<dbReference type="CDD" id="cd01830">
    <property type="entry name" value="XynE_like"/>
    <property type="match status" value="1"/>
</dbReference>
<name>E7RNB5_9BACT</name>